<dbReference type="STRING" id="1797985.A2Y83_03395"/>
<accession>A0A1F5S5S2</accession>
<dbReference type="AlphaFoldDB" id="A0A1F5S5S2"/>
<evidence type="ECO:0000313" key="1">
    <source>
        <dbReference type="EMBL" id="OGF22035.1"/>
    </source>
</evidence>
<dbReference type="EMBL" id="MFFS01000041">
    <property type="protein sequence ID" value="OGF22035.1"/>
    <property type="molecule type" value="Genomic_DNA"/>
</dbReference>
<sequence>MIRYGKLCEDAPAANGAHSNNCKDGFWENKFCRIAENIKLNRSEKFYRGLDLRFFCLTIS</sequence>
<comment type="caution">
    <text evidence="1">The sequence shown here is derived from an EMBL/GenBank/DDBJ whole genome shotgun (WGS) entry which is preliminary data.</text>
</comment>
<gene>
    <name evidence="1" type="ORF">A2Y83_03395</name>
</gene>
<organism evidence="1 2">
    <name type="scientific">Candidatus Falkowbacteria bacterium RBG_13_39_14</name>
    <dbReference type="NCBI Taxonomy" id="1797985"/>
    <lineage>
        <taxon>Bacteria</taxon>
        <taxon>Candidatus Falkowiibacteriota</taxon>
    </lineage>
</organism>
<dbReference type="Proteomes" id="UP000178323">
    <property type="component" value="Unassembled WGS sequence"/>
</dbReference>
<name>A0A1F5S5S2_9BACT</name>
<reference evidence="1 2" key="1">
    <citation type="journal article" date="2016" name="Nat. Commun.">
        <title>Thousands of microbial genomes shed light on interconnected biogeochemical processes in an aquifer system.</title>
        <authorList>
            <person name="Anantharaman K."/>
            <person name="Brown C.T."/>
            <person name="Hug L.A."/>
            <person name="Sharon I."/>
            <person name="Castelle C.J."/>
            <person name="Probst A.J."/>
            <person name="Thomas B.C."/>
            <person name="Singh A."/>
            <person name="Wilkins M.J."/>
            <person name="Karaoz U."/>
            <person name="Brodie E.L."/>
            <person name="Williams K.H."/>
            <person name="Hubbard S.S."/>
            <person name="Banfield J.F."/>
        </authorList>
    </citation>
    <scope>NUCLEOTIDE SEQUENCE [LARGE SCALE GENOMIC DNA]</scope>
</reference>
<evidence type="ECO:0000313" key="2">
    <source>
        <dbReference type="Proteomes" id="UP000178323"/>
    </source>
</evidence>
<protein>
    <submittedName>
        <fullName evidence="1">Uncharacterized protein</fullName>
    </submittedName>
</protein>
<proteinExistence type="predicted"/>